<dbReference type="GO" id="GO:0016810">
    <property type="term" value="F:hydrolase activity, acting on carbon-nitrogen (but not peptide) bonds"/>
    <property type="evidence" value="ECO:0007669"/>
    <property type="project" value="InterPro"/>
</dbReference>
<dbReference type="Gene3D" id="3.20.20.140">
    <property type="entry name" value="Metal-dependent hydrolases"/>
    <property type="match status" value="1"/>
</dbReference>
<dbReference type="PANTHER" id="PTHR22642">
    <property type="entry name" value="IMIDAZOLONEPROPIONASE"/>
    <property type="match status" value="1"/>
</dbReference>
<dbReference type="Pfam" id="PF07969">
    <property type="entry name" value="Amidohydro_3"/>
    <property type="match status" value="1"/>
</dbReference>
<dbReference type="EMBL" id="JACKVK010000015">
    <property type="protein sequence ID" value="MCV7424458.1"/>
    <property type="molecule type" value="Genomic_DNA"/>
</dbReference>
<organism evidence="2 3">
    <name type="scientific">Mycobacterium yunnanensis</name>
    <dbReference type="NCBI Taxonomy" id="368477"/>
    <lineage>
        <taxon>Bacteria</taxon>
        <taxon>Bacillati</taxon>
        <taxon>Actinomycetota</taxon>
        <taxon>Actinomycetes</taxon>
        <taxon>Mycobacteriales</taxon>
        <taxon>Mycobacteriaceae</taxon>
        <taxon>Mycobacterium</taxon>
    </lineage>
</organism>
<dbReference type="InterPro" id="IPR032466">
    <property type="entry name" value="Metal_Hydrolase"/>
</dbReference>
<evidence type="ECO:0000313" key="2">
    <source>
        <dbReference type="EMBL" id="MCV7424458.1"/>
    </source>
</evidence>
<keyword evidence="3" id="KW-1185">Reference proteome</keyword>
<comment type="caution">
    <text evidence="2">The sequence shown here is derived from an EMBL/GenBank/DDBJ whole genome shotgun (WGS) entry which is preliminary data.</text>
</comment>
<dbReference type="PANTHER" id="PTHR22642:SF20">
    <property type="entry name" value="AMIDOHYDROLASE 3 DOMAIN-CONTAINING PROTEIN"/>
    <property type="match status" value="1"/>
</dbReference>
<dbReference type="RefSeq" id="WP_263999527.1">
    <property type="nucleotide sequence ID" value="NZ_JACKVK010000015.1"/>
</dbReference>
<reference evidence="2" key="2">
    <citation type="journal article" date="2022" name="BMC Genomics">
        <title>Comparative genome analysis of mycobacteria focusing on tRNA and non-coding RNA.</title>
        <authorList>
            <person name="Behra P.R.K."/>
            <person name="Pettersson B.M.F."/>
            <person name="Ramesh M."/>
            <person name="Das S."/>
            <person name="Dasgupta S."/>
            <person name="Kirsebom L.A."/>
        </authorList>
    </citation>
    <scope>NUCLEOTIDE SEQUENCE</scope>
    <source>
        <strain evidence="2">DSM 44838</strain>
    </source>
</reference>
<evidence type="ECO:0000313" key="3">
    <source>
        <dbReference type="Proteomes" id="UP001141629"/>
    </source>
</evidence>
<evidence type="ECO:0000259" key="1">
    <source>
        <dbReference type="Pfam" id="PF07969"/>
    </source>
</evidence>
<dbReference type="Gene3D" id="3.10.310.70">
    <property type="match status" value="1"/>
</dbReference>
<proteinExistence type="predicted"/>
<name>A0A9X2Z7M7_9MYCO</name>
<accession>A0A9X2Z7M7</accession>
<dbReference type="InterPro" id="IPR013108">
    <property type="entry name" value="Amidohydro_3"/>
</dbReference>
<dbReference type="InterPro" id="IPR011059">
    <property type="entry name" value="Metal-dep_hydrolase_composite"/>
</dbReference>
<dbReference type="SUPFAM" id="SSF51338">
    <property type="entry name" value="Composite domain of metallo-dependent hydrolases"/>
    <property type="match status" value="1"/>
</dbReference>
<feature type="domain" description="Amidohydrolase 3" evidence="1">
    <location>
        <begin position="47"/>
        <end position="555"/>
    </location>
</feature>
<dbReference type="SUPFAM" id="SSF51556">
    <property type="entry name" value="Metallo-dependent hydrolases"/>
    <property type="match status" value="1"/>
</dbReference>
<protein>
    <submittedName>
        <fullName evidence="2">Amidohydrolase family protein</fullName>
    </submittedName>
</protein>
<sequence>MGMVLTNAVVYTADPELPTADTVVIEDGLITYVGIGEPTSGEKGLPVYDLGGRTVVPGFVDSHTHPSMVSKSSWHVRLPWTTDVDEILSFIHDYAAAHPPQEVPFLYFEYYPSATFDAAAPTKELLDSAVSDRPCLCQDFSEHEHWVNSRMLELMGITRDTPDPVPGLEMFVRDDDGEPTGLLRELVHLHFIDELYERIGWRPPEELTPESIAPFFRFMTEHGVTAVFEALVEDDEILCALRELDQRGELHVYYQGALRFRGIADLPETIRRLQDYHARHSSRHVGMNTVKLFLDGTNESGNSAVLAPTCSHASGSHLGDIGMDVDELASCFLLCNTHGVDVHIHLVGDRAFRTACDAVEAAQTTLAADGSPWTTQVTLAHCELVDPADMHRPAELGIMVNWTAHWSGGYFGEGAKKHLGEDRWNRMYRFNEMVQSGAVVALSSDVVTAYELHRGNPLFGMQVAATRVDPEYPLDAAAYPGHVRPAADAVLPRELLLAGYTINGAAQMRLADEMGSLTVGKLANVAVLNQDVFTMPANSMGDVKVDAVLFEGRVVSGSL</sequence>
<dbReference type="Proteomes" id="UP001141629">
    <property type="component" value="Unassembled WGS sequence"/>
</dbReference>
<dbReference type="AlphaFoldDB" id="A0A9X2Z7M7"/>
<dbReference type="Gene3D" id="2.30.40.10">
    <property type="entry name" value="Urease, subunit C, domain 1"/>
    <property type="match status" value="1"/>
</dbReference>
<gene>
    <name evidence="2" type="ORF">H7K45_28335</name>
</gene>
<reference evidence="2" key="1">
    <citation type="submission" date="2020-07" db="EMBL/GenBank/DDBJ databases">
        <authorList>
            <person name="Pettersson B.M.F."/>
            <person name="Behra P.R.K."/>
            <person name="Ramesh M."/>
            <person name="Das S."/>
            <person name="Dasgupta S."/>
            <person name="Kirsebom L.A."/>
        </authorList>
    </citation>
    <scope>NUCLEOTIDE SEQUENCE</scope>
    <source>
        <strain evidence="2">DSM 44838</strain>
    </source>
</reference>